<dbReference type="Proteomes" id="UP000244898">
    <property type="component" value="Unassembled WGS sequence"/>
</dbReference>
<evidence type="ECO:0000256" key="1">
    <source>
        <dbReference type="SAM" id="MobiDB-lite"/>
    </source>
</evidence>
<protein>
    <submittedName>
        <fullName evidence="2">Uncharacterized protein</fullName>
    </submittedName>
</protein>
<evidence type="ECO:0000313" key="2">
    <source>
        <dbReference type="EMBL" id="SPJ28667.1"/>
    </source>
</evidence>
<feature type="compositionally biased region" description="Basic and acidic residues" evidence="1">
    <location>
        <begin position="156"/>
        <end position="165"/>
    </location>
</feature>
<keyword evidence="3" id="KW-1185">Reference proteome</keyword>
<dbReference type="AlphaFoldDB" id="A0A2R8C8A3"/>
<proteinExistence type="predicted"/>
<organism evidence="2 3">
    <name type="scientific">Falsiruegeria mediterranea M17</name>
    <dbReference type="NCBI Taxonomy" id="1200281"/>
    <lineage>
        <taxon>Bacteria</taxon>
        <taxon>Pseudomonadati</taxon>
        <taxon>Pseudomonadota</taxon>
        <taxon>Alphaproteobacteria</taxon>
        <taxon>Rhodobacterales</taxon>
        <taxon>Roseobacteraceae</taxon>
        <taxon>Falsiruegeria</taxon>
    </lineage>
</organism>
<reference evidence="3" key="1">
    <citation type="submission" date="2018-03" db="EMBL/GenBank/DDBJ databases">
        <authorList>
            <person name="Rodrigo-Torres L."/>
            <person name="Arahal R. D."/>
            <person name="Lucena T."/>
        </authorList>
    </citation>
    <scope>NUCLEOTIDE SEQUENCE [LARGE SCALE GENOMIC DNA]</scope>
    <source>
        <strain evidence="3">CECT 7615</strain>
    </source>
</reference>
<accession>A0A2R8C8A3</accession>
<sequence>MITGGKGNAILYYVGATGARWGIRTVYGDRVVADAGDMTYAEVIARLEATKAAEAAAIAKVMDPSDTPEREASTITFGQAWDDYVQWAEASGKTPVAMRTIRAYGTYFDGIRDWRVATTSLAALSRWRDGLVGTTSSGKRKRTANSVAKAVSALRTRPDPARPDKGGSMGRPEGGRAEVSAQPHRGCPAGGRPAGHLRDAHHG</sequence>
<name>A0A2R8C8A3_9RHOB</name>
<gene>
    <name evidence="2" type="ORF">TRM7615_02170</name>
</gene>
<dbReference type="EMBL" id="ONZG01000005">
    <property type="protein sequence ID" value="SPJ28667.1"/>
    <property type="molecule type" value="Genomic_DNA"/>
</dbReference>
<feature type="region of interest" description="Disordered" evidence="1">
    <location>
        <begin position="132"/>
        <end position="203"/>
    </location>
</feature>
<evidence type="ECO:0000313" key="3">
    <source>
        <dbReference type="Proteomes" id="UP000244898"/>
    </source>
</evidence>
<dbReference type="RefSeq" id="WP_108787340.1">
    <property type="nucleotide sequence ID" value="NZ_ONZG01000005.1"/>
</dbReference>